<organism evidence="1 2">
    <name type="scientific">Brassica carinata</name>
    <name type="common">Ethiopian mustard</name>
    <name type="synonym">Abyssinian cabbage</name>
    <dbReference type="NCBI Taxonomy" id="52824"/>
    <lineage>
        <taxon>Eukaryota</taxon>
        <taxon>Viridiplantae</taxon>
        <taxon>Streptophyta</taxon>
        <taxon>Embryophyta</taxon>
        <taxon>Tracheophyta</taxon>
        <taxon>Spermatophyta</taxon>
        <taxon>Magnoliopsida</taxon>
        <taxon>eudicotyledons</taxon>
        <taxon>Gunneridae</taxon>
        <taxon>Pentapetalae</taxon>
        <taxon>rosids</taxon>
        <taxon>malvids</taxon>
        <taxon>Brassicales</taxon>
        <taxon>Brassicaceae</taxon>
        <taxon>Brassiceae</taxon>
        <taxon>Brassica</taxon>
    </lineage>
</organism>
<proteinExistence type="predicted"/>
<comment type="caution">
    <text evidence="1">The sequence shown here is derived from an EMBL/GenBank/DDBJ whole genome shotgun (WGS) entry which is preliminary data.</text>
</comment>
<gene>
    <name evidence="1" type="ORF">Bca52824_054915</name>
</gene>
<dbReference type="AlphaFoldDB" id="A0A8X7UKX7"/>
<reference evidence="1 2" key="1">
    <citation type="submission" date="2020-02" db="EMBL/GenBank/DDBJ databases">
        <authorList>
            <person name="Ma Q."/>
            <person name="Huang Y."/>
            <person name="Song X."/>
            <person name="Pei D."/>
        </authorList>
    </citation>
    <scope>NUCLEOTIDE SEQUENCE [LARGE SCALE GENOMIC DNA]</scope>
    <source>
        <strain evidence="1">Sxm20200214</strain>
        <tissue evidence="1">Leaf</tissue>
    </source>
</reference>
<accession>A0A8X7UKX7</accession>
<name>A0A8X7UKX7_BRACI</name>
<evidence type="ECO:0000313" key="2">
    <source>
        <dbReference type="Proteomes" id="UP000886595"/>
    </source>
</evidence>
<dbReference type="EMBL" id="JAAMPC010000011">
    <property type="protein sequence ID" value="KAG2283695.1"/>
    <property type="molecule type" value="Genomic_DNA"/>
</dbReference>
<dbReference type="Proteomes" id="UP000886595">
    <property type="component" value="Unassembled WGS sequence"/>
</dbReference>
<sequence length="112" mass="13585">MKPWRQLISKLTQWPRYRFLLEHISSLKNCFTSIQFEVESISCNFIVRDIAKSITRVGRFQSYLAWENRRGFMIGWVHRLDYFPLPEKHKTWTGPYIKNQKDILKSNNEVYN</sequence>
<evidence type="ECO:0000313" key="1">
    <source>
        <dbReference type="EMBL" id="KAG2283695.1"/>
    </source>
</evidence>
<protein>
    <submittedName>
        <fullName evidence="1">Uncharacterized protein</fullName>
    </submittedName>
</protein>
<keyword evidence="2" id="KW-1185">Reference proteome</keyword>